<reference evidence="3 4" key="1">
    <citation type="submission" date="2018-12" db="EMBL/GenBank/DDBJ databases">
        <authorList>
            <consortium name="Pathogen Informatics"/>
        </authorList>
    </citation>
    <scope>NUCLEOTIDE SEQUENCE [LARGE SCALE GENOMIC DNA]</scope>
    <source>
        <strain evidence="3 4">NCTC10437</strain>
    </source>
</reference>
<accession>A0A448J1L7</accession>
<dbReference type="AlphaFoldDB" id="A0A448J1L7"/>
<gene>
    <name evidence="3" type="ORF">NCTC10437_05601</name>
</gene>
<dbReference type="InterPro" id="IPR054849">
    <property type="entry name" value="UPF0336_fam"/>
</dbReference>
<evidence type="ECO:0000313" key="4">
    <source>
        <dbReference type="Proteomes" id="UP000279306"/>
    </source>
</evidence>
<dbReference type="SUPFAM" id="SSF54637">
    <property type="entry name" value="Thioesterase/thiol ester dehydrase-isomerase"/>
    <property type="match status" value="1"/>
</dbReference>
<dbReference type="InterPro" id="IPR039569">
    <property type="entry name" value="FAS1-like_DH_region"/>
</dbReference>
<dbReference type="KEGG" id="mauu:NCTC10437_05601"/>
<dbReference type="InterPro" id="IPR050965">
    <property type="entry name" value="UPF0336/Enoyl-CoA_hydratase"/>
</dbReference>
<dbReference type="InterPro" id="IPR016709">
    <property type="entry name" value="HadA-like"/>
</dbReference>
<dbReference type="Pfam" id="PF13452">
    <property type="entry name" value="FAS1_DH_region"/>
    <property type="match status" value="1"/>
</dbReference>
<dbReference type="STRING" id="1791.GCA_001049355_01473"/>
<evidence type="ECO:0000259" key="2">
    <source>
        <dbReference type="Pfam" id="PF13452"/>
    </source>
</evidence>
<dbReference type="PANTHER" id="PTHR43437">
    <property type="entry name" value="HYDROXYACYL-THIOESTER DEHYDRATASE TYPE 2, MITOCHONDRIAL-RELATED"/>
    <property type="match status" value="1"/>
</dbReference>
<evidence type="ECO:0000256" key="1">
    <source>
        <dbReference type="HAMAP-Rule" id="MF_00799"/>
    </source>
</evidence>
<dbReference type="GO" id="GO:0019171">
    <property type="term" value="F:(3R)-hydroxyacyl-[acyl-carrier-protein] dehydratase activity"/>
    <property type="evidence" value="ECO:0007669"/>
    <property type="project" value="TreeGrafter"/>
</dbReference>
<dbReference type="EMBL" id="LR134356">
    <property type="protein sequence ID" value="VEG58569.1"/>
    <property type="molecule type" value="Genomic_DNA"/>
</dbReference>
<comment type="similarity">
    <text evidence="1">Belongs to the UPF0336 family.</text>
</comment>
<dbReference type="HAMAP" id="MF_00799">
    <property type="entry name" value="UPF0336"/>
    <property type="match status" value="1"/>
</dbReference>
<dbReference type="PANTHER" id="PTHR43437:SF3">
    <property type="entry name" value="HYDROXYACYL-THIOESTER DEHYDRATASE TYPE 2, MITOCHONDRIAL"/>
    <property type="match status" value="1"/>
</dbReference>
<protein>
    <recommendedName>
        <fullName evidence="1">UPF0336 protein NCTC10437_05601</fullName>
    </recommendedName>
</protein>
<keyword evidence="4" id="KW-1185">Reference proteome</keyword>
<feature type="domain" description="FAS1-like dehydratase" evidence="2">
    <location>
        <begin position="11"/>
        <end position="139"/>
    </location>
</feature>
<proteinExistence type="inferred from homology"/>
<dbReference type="CDD" id="cd03441">
    <property type="entry name" value="R_hydratase_like"/>
    <property type="match status" value="1"/>
</dbReference>
<dbReference type="Proteomes" id="UP000279306">
    <property type="component" value="Chromosome"/>
</dbReference>
<dbReference type="PIRSF" id="PIRSF018072">
    <property type="entry name" value="UCP018072"/>
    <property type="match status" value="1"/>
</dbReference>
<dbReference type="InterPro" id="IPR029069">
    <property type="entry name" value="HotDog_dom_sf"/>
</dbReference>
<organism evidence="3 4">
    <name type="scientific">Mycolicibacterium aurum</name>
    <name type="common">Mycobacterium aurum</name>
    <dbReference type="NCBI Taxonomy" id="1791"/>
    <lineage>
        <taxon>Bacteria</taxon>
        <taxon>Bacillati</taxon>
        <taxon>Actinomycetota</taxon>
        <taxon>Actinomycetes</taxon>
        <taxon>Mycobacteriales</taxon>
        <taxon>Mycobacteriaceae</taxon>
        <taxon>Mycolicibacterium</taxon>
    </lineage>
</organism>
<dbReference type="GO" id="GO:0006633">
    <property type="term" value="P:fatty acid biosynthetic process"/>
    <property type="evidence" value="ECO:0007669"/>
    <property type="project" value="TreeGrafter"/>
</dbReference>
<name>A0A448J1L7_MYCAU</name>
<sequence>MLLVALSPDIVGMTYTYPDCFVVGREQIRQYAAAVKNEDDAYFDEEAAAALGHDAIVAPLTFIAIFGLKAQMAFFAHAGIPITEEKVVQSEQGLRFLRPIRAGDTLYCHIRLDSLRQAFGADVLTIRSRITNQHGDTVQEDYTTMAGRSASD</sequence>
<dbReference type="Gene3D" id="3.10.129.10">
    <property type="entry name" value="Hotdog Thioesterase"/>
    <property type="match status" value="1"/>
</dbReference>
<evidence type="ECO:0000313" key="3">
    <source>
        <dbReference type="EMBL" id="VEG58569.1"/>
    </source>
</evidence>
<dbReference type="NCBIfam" id="NF040624">
    <property type="entry name" value="HadA"/>
    <property type="match status" value="1"/>
</dbReference>